<dbReference type="KEGG" id="mhev:MHEL_23810"/>
<dbReference type="SUPFAM" id="SSF140459">
    <property type="entry name" value="PE/PPE dimer-like"/>
    <property type="match status" value="1"/>
</dbReference>
<dbReference type="InterPro" id="IPR038332">
    <property type="entry name" value="PPE_sf"/>
</dbReference>
<dbReference type="EMBL" id="AP022596">
    <property type="protein sequence ID" value="BBY64138.1"/>
    <property type="molecule type" value="Genomic_DNA"/>
</dbReference>
<sequence>MPDPAWPALSPETNYLRLVGPGAGGTATTMASGAAWQALMGSNELAFSLSQLNTAVTSLNFEGIGGLSSTTAVTGLNTALQLLAGWVQEKPPIAASAVSAYETAVSTMIPAEVSIANRTEQAADVGINPSVLGALTPAIVALDTEYYGEHWPHNAGAGASYGAALAALVAALAVPPPIAPLGASPAAPAAAAAAVAQAAGTTGMQAATQGTGQVTQMAGQTAAAPASAGSEMSSMMMQPMQAAMGAMQPLMGMFQAPMQAFQGLSSLPQSMMGSLGGMFNGMKGADAAVPAADLVKASAPAGGAGIGGGGVGGGGGGGGGMPGAGLTSYTRPTSSFAPENSGRPTSLKSGLLSAAEVRGPTASPMGGGAMPMSPASAGMLAHGKGENSKDDVAHARIVMEPVPQRDPRIS</sequence>
<dbReference type="Pfam" id="PF00823">
    <property type="entry name" value="PPE"/>
    <property type="match status" value="1"/>
</dbReference>
<accession>A0A7I7T4Z4</accession>
<dbReference type="Proteomes" id="UP000467148">
    <property type="component" value="Chromosome"/>
</dbReference>
<evidence type="ECO:0000256" key="2">
    <source>
        <dbReference type="SAM" id="MobiDB-lite"/>
    </source>
</evidence>
<feature type="compositionally biased region" description="Polar residues" evidence="2">
    <location>
        <begin position="327"/>
        <end position="348"/>
    </location>
</feature>
<feature type="compositionally biased region" description="Basic and acidic residues" evidence="2">
    <location>
        <begin position="383"/>
        <end position="392"/>
    </location>
</feature>
<dbReference type="InterPro" id="IPR000030">
    <property type="entry name" value="PPE_dom"/>
</dbReference>
<dbReference type="Gene3D" id="1.20.1260.20">
    <property type="entry name" value="PPE superfamily"/>
    <property type="match status" value="1"/>
</dbReference>
<comment type="similarity">
    <text evidence="1">Belongs to the mycobacterial PPE family.</text>
</comment>
<evidence type="ECO:0000256" key="1">
    <source>
        <dbReference type="ARBA" id="ARBA00010652"/>
    </source>
</evidence>
<evidence type="ECO:0000313" key="4">
    <source>
        <dbReference type="EMBL" id="BBY64138.1"/>
    </source>
</evidence>
<protein>
    <recommendedName>
        <fullName evidence="3">PPE domain-containing protein</fullName>
    </recommendedName>
</protein>
<dbReference type="AlphaFoldDB" id="A0A7I7T4Z4"/>
<evidence type="ECO:0000259" key="3">
    <source>
        <dbReference type="Pfam" id="PF00823"/>
    </source>
</evidence>
<organism evidence="4 5">
    <name type="scientific">Mycolicibacterium helvum</name>
    <dbReference type="NCBI Taxonomy" id="1534349"/>
    <lineage>
        <taxon>Bacteria</taxon>
        <taxon>Bacillati</taxon>
        <taxon>Actinomycetota</taxon>
        <taxon>Actinomycetes</taxon>
        <taxon>Mycobacteriales</taxon>
        <taxon>Mycobacteriaceae</taxon>
        <taxon>Mycolicibacterium</taxon>
    </lineage>
</organism>
<dbReference type="RefSeq" id="WP_163747698.1">
    <property type="nucleotide sequence ID" value="NZ_AP022596.1"/>
</dbReference>
<feature type="region of interest" description="Disordered" evidence="2">
    <location>
        <begin position="318"/>
        <end position="392"/>
    </location>
</feature>
<reference evidence="4 5" key="1">
    <citation type="journal article" date="2019" name="Emerg. Microbes Infect.">
        <title>Comprehensive subspecies identification of 175 nontuberculous mycobacteria species based on 7547 genomic profiles.</title>
        <authorList>
            <person name="Matsumoto Y."/>
            <person name="Kinjo T."/>
            <person name="Motooka D."/>
            <person name="Nabeya D."/>
            <person name="Jung N."/>
            <person name="Uechi K."/>
            <person name="Horii T."/>
            <person name="Iida T."/>
            <person name="Fujita J."/>
            <person name="Nakamura S."/>
        </authorList>
    </citation>
    <scope>NUCLEOTIDE SEQUENCE [LARGE SCALE GENOMIC DNA]</scope>
    <source>
        <strain evidence="4 5">JCM 30396</strain>
    </source>
</reference>
<gene>
    <name evidence="4" type="ORF">MHEL_23810</name>
</gene>
<evidence type="ECO:0000313" key="5">
    <source>
        <dbReference type="Proteomes" id="UP000467148"/>
    </source>
</evidence>
<name>A0A7I7T4Z4_9MYCO</name>
<proteinExistence type="inferred from homology"/>
<keyword evidence="5" id="KW-1185">Reference proteome</keyword>
<feature type="domain" description="PPE" evidence="3">
    <location>
        <begin position="6"/>
        <end position="172"/>
    </location>
</feature>